<proteinExistence type="predicted"/>
<dbReference type="PANTHER" id="PTHR31150:SF6">
    <property type="entry name" value="ZINC ION BINDING PROTEIN"/>
    <property type="match status" value="1"/>
</dbReference>
<feature type="region of interest" description="Disordered" evidence="2">
    <location>
        <begin position="1"/>
        <end position="50"/>
    </location>
</feature>
<dbReference type="SUPFAM" id="SSF57850">
    <property type="entry name" value="RING/U-box"/>
    <property type="match status" value="1"/>
</dbReference>
<dbReference type="GO" id="GO:0008270">
    <property type="term" value="F:zinc ion binding"/>
    <property type="evidence" value="ECO:0007669"/>
    <property type="project" value="UniProtKB-KW"/>
</dbReference>
<reference evidence="4" key="1">
    <citation type="submission" date="2022-08" db="EMBL/GenBank/DDBJ databases">
        <authorList>
            <person name="Gutierrez-Valencia J."/>
        </authorList>
    </citation>
    <scope>NUCLEOTIDE SEQUENCE</scope>
</reference>
<feature type="compositionally biased region" description="Polar residues" evidence="2">
    <location>
        <begin position="275"/>
        <end position="284"/>
    </location>
</feature>
<feature type="region of interest" description="Disordered" evidence="2">
    <location>
        <begin position="138"/>
        <end position="201"/>
    </location>
</feature>
<gene>
    <name evidence="4" type="ORF">LITE_LOCUS8266</name>
</gene>
<feature type="compositionally biased region" description="Polar residues" evidence="2">
    <location>
        <begin position="188"/>
        <end position="201"/>
    </location>
</feature>
<feature type="compositionally biased region" description="Basic residues" evidence="2">
    <location>
        <begin position="315"/>
        <end position="325"/>
    </location>
</feature>
<evidence type="ECO:0000256" key="2">
    <source>
        <dbReference type="SAM" id="MobiDB-lite"/>
    </source>
</evidence>
<feature type="compositionally biased region" description="Low complexity" evidence="2">
    <location>
        <begin position="172"/>
        <end position="187"/>
    </location>
</feature>
<evidence type="ECO:0000256" key="1">
    <source>
        <dbReference type="PROSITE-ProRule" id="PRU00175"/>
    </source>
</evidence>
<dbReference type="InterPro" id="IPR013083">
    <property type="entry name" value="Znf_RING/FYVE/PHD"/>
</dbReference>
<feature type="region of interest" description="Disordered" evidence="2">
    <location>
        <begin position="224"/>
        <end position="334"/>
    </location>
</feature>
<feature type="compositionally biased region" description="Polar residues" evidence="2">
    <location>
        <begin position="141"/>
        <end position="152"/>
    </location>
</feature>
<sequence length="431" mass="46008">MDKESRSKKIFHGPGPITETYINRPNSSLDYSSPPPIPLPHRIRRTSQQPEKNAAVAVIIKIPRENPYILSLSNHSHRYKILPPKKIEGKSCKKETPRLMPSVVLADPTAEPIDFRRRVVQNVQSFIQKLLTMAGKGATKAASTRSAETTTVKRVAGGGGGKREERNNSNSAATAAKRPKAALTAPTVSSSAKDVSNNNNKPLTRAAAAAAKALEEKLKLEGGATKGSVDSKAKASGGAAKVAVKNQKEAPPMAKKQPVPKNATPKEKPEAASKAQLQTQSQPTGEKLKLGPQKTSPKAKATKQKAEEQQGSKGSPRKQQQRKKAANPSLSQSKEAVDRGMTYYLKCDEALYADLVGGDEGDNDWKLGENCMICETDLAYAPVPPETESGAVNFPEAAVLGCGHVFHSLCLDMASDGQGGEPDCFICASLS</sequence>
<dbReference type="Proteomes" id="UP001154282">
    <property type="component" value="Unassembled WGS sequence"/>
</dbReference>
<evidence type="ECO:0000259" key="3">
    <source>
        <dbReference type="PROSITE" id="PS50089"/>
    </source>
</evidence>
<dbReference type="SMART" id="SM00184">
    <property type="entry name" value="RING"/>
    <property type="match status" value="1"/>
</dbReference>
<evidence type="ECO:0000313" key="4">
    <source>
        <dbReference type="EMBL" id="CAI0394293.1"/>
    </source>
</evidence>
<dbReference type="EMBL" id="CAMGYJ010000003">
    <property type="protein sequence ID" value="CAI0394293.1"/>
    <property type="molecule type" value="Genomic_DNA"/>
</dbReference>
<dbReference type="Gene3D" id="3.30.40.10">
    <property type="entry name" value="Zinc/RING finger domain, C3HC4 (zinc finger)"/>
    <property type="match status" value="1"/>
</dbReference>
<evidence type="ECO:0000313" key="5">
    <source>
        <dbReference type="Proteomes" id="UP001154282"/>
    </source>
</evidence>
<dbReference type="InterPro" id="IPR001841">
    <property type="entry name" value="Znf_RING"/>
</dbReference>
<keyword evidence="1" id="KW-0862">Zinc</keyword>
<keyword evidence="1" id="KW-0863">Zinc-finger</keyword>
<keyword evidence="1" id="KW-0479">Metal-binding</keyword>
<dbReference type="AlphaFoldDB" id="A0AAV0IAI3"/>
<name>A0AAV0IAI3_9ROSI</name>
<organism evidence="4 5">
    <name type="scientific">Linum tenue</name>
    <dbReference type="NCBI Taxonomy" id="586396"/>
    <lineage>
        <taxon>Eukaryota</taxon>
        <taxon>Viridiplantae</taxon>
        <taxon>Streptophyta</taxon>
        <taxon>Embryophyta</taxon>
        <taxon>Tracheophyta</taxon>
        <taxon>Spermatophyta</taxon>
        <taxon>Magnoliopsida</taxon>
        <taxon>eudicotyledons</taxon>
        <taxon>Gunneridae</taxon>
        <taxon>Pentapetalae</taxon>
        <taxon>rosids</taxon>
        <taxon>fabids</taxon>
        <taxon>Malpighiales</taxon>
        <taxon>Linaceae</taxon>
        <taxon>Linum</taxon>
    </lineage>
</organism>
<dbReference type="PANTHER" id="PTHR31150">
    <property type="entry name" value="EXPRESSED PROTEIN"/>
    <property type="match status" value="1"/>
</dbReference>
<dbReference type="PROSITE" id="PS50089">
    <property type="entry name" value="ZF_RING_2"/>
    <property type="match status" value="1"/>
</dbReference>
<feature type="domain" description="RING-type" evidence="3">
    <location>
        <begin position="371"/>
        <end position="427"/>
    </location>
</feature>
<keyword evidence="5" id="KW-1185">Reference proteome</keyword>
<feature type="compositionally biased region" description="Low complexity" evidence="2">
    <location>
        <begin position="224"/>
        <end position="245"/>
    </location>
</feature>
<accession>A0AAV0IAI3</accession>
<comment type="caution">
    <text evidence="4">The sequence shown here is derived from an EMBL/GenBank/DDBJ whole genome shotgun (WGS) entry which is preliminary data.</text>
</comment>
<protein>
    <recommendedName>
        <fullName evidence="3">RING-type domain-containing protein</fullName>
    </recommendedName>
</protein>